<organism evidence="2 3">
    <name type="scientific">Kibdelosporangium philippinense</name>
    <dbReference type="NCBI Taxonomy" id="211113"/>
    <lineage>
        <taxon>Bacteria</taxon>
        <taxon>Bacillati</taxon>
        <taxon>Actinomycetota</taxon>
        <taxon>Actinomycetes</taxon>
        <taxon>Pseudonocardiales</taxon>
        <taxon>Pseudonocardiaceae</taxon>
        <taxon>Kibdelosporangium</taxon>
    </lineage>
</organism>
<evidence type="ECO:0000313" key="3">
    <source>
        <dbReference type="Proteomes" id="UP001521150"/>
    </source>
</evidence>
<dbReference type="EMBL" id="JAJVCN010000003">
    <property type="protein sequence ID" value="MCE7008134.1"/>
    <property type="molecule type" value="Genomic_DNA"/>
</dbReference>
<comment type="caution">
    <text evidence="2">The sequence shown here is derived from an EMBL/GenBank/DDBJ whole genome shotgun (WGS) entry which is preliminary data.</text>
</comment>
<evidence type="ECO:0000259" key="1">
    <source>
        <dbReference type="Pfam" id="PF14206"/>
    </source>
</evidence>
<protein>
    <recommendedName>
        <fullName evidence="1">Cysteine-rich CPCC domain-containing protein</fullName>
    </recommendedName>
</protein>
<dbReference type="Pfam" id="PF14206">
    <property type="entry name" value="Cys_rich_CPCC"/>
    <property type="match status" value="1"/>
</dbReference>
<proteinExistence type="predicted"/>
<reference evidence="2 3" key="1">
    <citation type="submission" date="2021-12" db="EMBL/GenBank/DDBJ databases">
        <title>Genome sequence of Kibdelosporangium philippinense ATCC 49844.</title>
        <authorList>
            <person name="Fedorov E.A."/>
            <person name="Omeragic M."/>
            <person name="Shalygina K.F."/>
            <person name="Maclea K.S."/>
        </authorList>
    </citation>
    <scope>NUCLEOTIDE SEQUENCE [LARGE SCALE GENOMIC DNA]</scope>
    <source>
        <strain evidence="2 3">ATCC 49844</strain>
    </source>
</reference>
<evidence type="ECO:0000313" key="2">
    <source>
        <dbReference type="EMBL" id="MCE7008134.1"/>
    </source>
</evidence>
<accession>A0ABS8ZK00</accession>
<feature type="domain" description="Cysteine-rich CPCC" evidence="1">
    <location>
        <begin position="2"/>
        <end position="76"/>
    </location>
</feature>
<dbReference type="RefSeq" id="WP_233729663.1">
    <property type="nucleotide sequence ID" value="NZ_JAJVCN010000003.1"/>
</dbReference>
<name>A0ABS8ZK00_9PSEU</name>
<dbReference type="InterPro" id="IPR025983">
    <property type="entry name" value="Cys_rich_CPCC"/>
</dbReference>
<dbReference type="Proteomes" id="UP001521150">
    <property type="component" value="Unassembled WGS sequence"/>
</dbReference>
<keyword evidence="3" id="KW-1185">Reference proteome</keyword>
<sequence length="120" mass="13973">MFPCPCCGYLVHDEPAGSHAICPICYWEDDLVQLRWPAYRGGANKASLVDAQQNYADSGASELQFKDLVRAPQENERRDEGWHVIGHMTELFEPTGDTTEPWPDDRATLYWWRPTFWRRK</sequence>
<gene>
    <name evidence="2" type="ORF">LWC34_35750</name>
</gene>